<evidence type="ECO:0000256" key="2">
    <source>
        <dbReference type="ARBA" id="ARBA00022692"/>
    </source>
</evidence>
<feature type="transmembrane region" description="Helical" evidence="6">
    <location>
        <begin position="35"/>
        <end position="62"/>
    </location>
</feature>
<reference evidence="9" key="1">
    <citation type="submission" date="2015-12" db="EMBL/GenBank/DDBJ databases">
        <authorList>
            <person name="Shamseldin A."/>
            <person name="Moawad H."/>
            <person name="Abd El-Rahim W.M."/>
            <person name="Sadowsky M.J."/>
        </authorList>
    </citation>
    <scope>NUCLEOTIDE SEQUENCE [LARGE SCALE GENOMIC DNA]</scope>
    <source>
        <strain evidence="9">JAM AC0309</strain>
    </source>
</reference>
<gene>
    <name evidence="8" type="ORF">MalAC0309_0993</name>
</gene>
<keyword evidence="2 6" id="KW-0812">Transmembrane</keyword>
<dbReference type="OrthoDB" id="137613at2"/>
<feature type="domain" description="Amino acid permease/ SLC12A" evidence="7">
    <location>
        <begin position="58"/>
        <end position="428"/>
    </location>
</feature>
<dbReference type="KEGG" id="malk:MalAC0309_0993"/>
<dbReference type="RefSeq" id="WP_096421026.1">
    <property type="nucleotide sequence ID" value="NZ_AP017315.1"/>
</dbReference>
<feature type="transmembrane region" description="Helical" evidence="6">
    <location>
        <begin position="317"/>
        <end position="346"/>
    </location>
</feature>
<feature type="transmembrane region" description="Helical" evidence="6">
    <location>
        <begin position="68"/>
        <end position="90"/>
    </location>
</feature>
<dbReference type="Proteomes" id="UP000218965">
    <property type="component" value="Chromosome"/>
</dbReference>
<comment type="subcellular location">
    <subcellularLocation>
        <location evidence="1">Membrane</location>
        <topology evidence="1">Multi-pass membrane protein</topology>
    </subcellularLocation>
</comment>
<dbReference type="Pfam" id="PF00324">
    <property type="entry name" value="AA_permease"/>
    <property type="match status" value="1"/>
</dbReference>
<feature type="transmembrane region" description="Helical" evidence="6">
    <location>
        <begin position="481"/>
        <end position="502"/>
    </location>
</feature>
<reference evidence="8 9" key="2">
    <citation type="submission" date="2016-01" db="EMBL/GenBank/DDBJ databases">
        <title>Microcella alkaliphila JAM AC0309 whole genome shotgun sequence.</title>
        <authorList>
            <person name="Kurata A."/>
            <person name="Hirose Y."/>
            <person name="Kishimoto N."/>
            <person name="Kobayashi T."/>
        </authorList>
    </citation>
    <scope>NUCLEOTIDE SEQUENCE [LARGE SCALE GENOMIC DNA]</scope>
    <source>
        <strain evidence="8 9">JAM AC0309</strain>
    </source>
</reference>
<dbReference type="PANTHER" id="PTHR42770">
    <property type="entry name" value="AMINO ACID TRANSPORTER-RELATED"/>
    <property type="match status" value="1"/>
</dbReference>
<evidence type="ECO:0000313" key="9">
    <source>
        <dbReference type="Proteomes" id="UP000218965"/>
    </source>
</evidence>
<evidence type="ECO:0000256" key="5">
    <source>
        <dbReference type="SAM" id="MobiDB-lite"/>
    </source>
</evidence>
<dbReference type="GO" id="GO:0005886">
    <property type="term" value="C:plasma membrane"/>
    <property type="evidence" value="ECO:0007669"/>
    <property type="project" value="UniProtKB-SubCell"/>
</dbReference>
<dbReference type="InterPro" id="IPR050367">
    <property type="entry name" value="APC_superfamily"/>
</dbReference>
<dbReference type="PANTHER" id="PTHR42770:SF16">
    <property type="entry name" value="AMINO ACID PERMEASE"/>
    <property type="match status" value="1"/>
</dbReference>
<evidence type="ECO:0000313" key="8">
    <source>
        <dbReference type="EMBL" id="BAU31856.1"/>
    </source>
</evidence>
<feature type="transmembrane region" description="Helical" evidence="6">
    <location>
        <begin position="179"/>
        <end position="200"/>
    </location>
</feature>
<evidence type="ECO:0000256" key="3">
    <source>
        <dbReference type="ARBA" id="ARBA00022989"/>
    </source>
</evidence>
<evidence type="ECO:0000256" key="4">
    <source>
        <dbReference type="ARBA" id="ARBA00023136"/>
    </source>
</evidence>
<feature type="transmembrane region" description="Helical" evidence="6">
    <location>
        <begin position="396"/>
        <end position="424"/>
    </location>
</feature>
<dbReference type="GO" id="GO:0016853">
    <property type="term" value="F:isomerase activity"/>
    <property type="evidence" value="ECO:0007669"/>
    <property type="project" value="UniProtKB-KW"/>
</dbReference>
<keyword evidence="4 6" id="KW-0472">Membrane</keyword>
<proteinExistence type="predicted"/>
<feature type="compositionally biased region" description="Polar residues" evidence="5">
    <location>
        <begin position="1"/>
        <end position="12"/>
    </location>
</feature>
<organism evidence="8 9">
    <name type="scientific">Microcella alkaliphila</name>
    <dbReference type="NCBI Taxonomy" id="279828"/>
    <lineage>
        <taxon>Bacteria</taxon>
        <taxon>Bacillati</taxon>
        <taxon>Actinomycetota</taxon>
        <taxon>Actinomycetes</taxon>
        <taxon>Micrococcales</taxon>
        <taxon>Microbacteriaceae</taxon>
        <taxon>Microcella</taxon>
    </lineage>
</organism>
<name>A0A0U5B7N1_9MICO</name>
<feature type="transmembrane region" description="Helical" evidence="6">
    <location>
        <begin position="153"/>
        <end position="172"/>
    </location>
</feature>
<feature type="transmembrane region" description="Helical" evidence="6">
    <location>
        <begin position="436"/>
        <end position="453"/>
    </location>
</feature>
<accession>A0A0U5B7N1</accession>
<evidence type="ECO:0000259" key="7">
    <source>
        <dbReference type="Pfam" id="PF00324"/>
    </source>
</evidence>
<dbReference type="GO" id="GO:0022857">
    <property type="term" value="F:transmembrane transporter activity"/>
    <property type="evidence" value="ECO:0007669"/>
    <property type="project" value="InterPro"/>
</dbReference>
<feature type="region of interest" description="Disordered" evidence="5">
    <location>
        <begin position="1"/>
        <end position="27"/>
    </location>
</feature>
<sequence length="515" mass="52556">MSDQPTPISSPSRGAHVADGTSSTSGGHALKRGRIGVIGIVFFVVAASAPLIGMTGAVPVAMVLGNGAAVPGAYLAVGLTLLLFTVGYAAMSRTMTNTGAFFAYVGKGLGVNAGVASAFTAVVAYVTIQLAIYGFFGAVMGGTMAELGIELPWYVWSLIGWVLVTGLSLLSVDIGAKVLGVLLTLEILVLLIVGIASLGSGGPEGIDIAASFSPVAVLAGGFAGTAGIALAFAFASFIGFEATAIYGEESKDPKRTVPVATYVAIAVISVLFAIVSFGVVTGLGASGVVDEVLERSNGLEAPEGVLFSLAEQYVGGWLILPMAVLVITSLFAGLLAFQNAAARYFFAMGRGGVLPKRLAATNGQGAPVGGVIVVSALAALVMVIFAATGLDPVLNLFFWMSSITVIAIVTVEILVSIAVIRHFVKRGDGGLWSTKIAPALSAVVLALGLYLLMSRFNLLAGTAPADVDPSLPESAWLLNPLGWFLVLVPFIALVVGFGVSAARPKNEQLVKDFAS</sequence>
<protein>
    <submittedName>
        <fullName evidence="8">Basic helix-loop-helix dimerization domain bHLH: DNA topoisomerase II:amino acid/polyamine transporter, fam ily I</fullName>
    </submittedName>
</protein>
<dbReference type="Gene3D" id="1.20.1740.10">
    <property type="entry name" value="Amino acid/polyamine transporter I"/>
    <property type="match status" value="1"/>
</dbReference>
<feature type="transmembrane region" description="Helical" evidence="6">
    <location>
        <begin position="367"/>
        <end position="390"/>
    </location>
</feature>
<dbReference type="PIRSF" id="PIRSF006060">
    <property type="entry name" value="AA_transporter"/>
    <property type="match status" value="1"/>
</dbReference>
<evidence type="ECO:0000256" key="1">
    <source>
        <dbReference type="ARBA" id="ARBA00004141"/>
    </source>
</evidence>
<keyword evidence="3 6" id="KW-1133">Transmembrane helix</keyword>
<feature type="transmembrane region" description="Helical" evidence="6">
    <location>
        <begin position="259"/>
        <end position="280"/>
    </location>
</feature>
<evidence type="ECO:0000256" key="6">
    <source>
        <dbReference type="SAM" id="Phobius"/>
    </source>
</evidence>
<keyword evidence="8" id="KW-0413">Isomerase</keyword>
<dbReference type="EMBL" id="AP017315">
    <property type="protein sequence ID" value="BAU31856.1"/>
    <property type="molecule type" value="Genomic_DNA"/>
</dbReference>
<dbReference type="InterPro" id="IPR004841">
    <property type="entry name" value="AA-permease/SLC12A_dom"/>
</dbReference>
<feature type="transmembrane region" description="Helical" evidence="6">
    <location>
        <begin position="111"/>
        <end position="133"/>
    </location>
</feature>
<dbReference type="AlphaFoldDB" id="A0A0U5B7N1"/>
<feature type="transmembrane region" description="Helical" evidence="6">
    <location>
        <begin position="212"/>
        <end position="238"/>
    </location>
</feature>